<dbReference type="GO" id="GO:0016586">
    <property type="term" value="C:RSC-type complex"/>
    <property type="evidence" value="ECO:0007669"/>
    <property type="project" value="InterPro"/>
</dbReference>
<protein>
    <submittedName>
        <fullName evidence="11">Bromodomain-containing protein</fullName>
    </submittedName>
</protein>
<dbReference type="GO" id="GO:0003682">
    <property type="term" value="F:chromatin binding"/>
    <property type="evidence" value="ECO:0007669"/>
    <property type="project" value="TreeGrafter"/>
</dbReference>
<dbReference type="PROSITE" id="PS00633">
    <property type="entry name" value="BROMODOMAIN_1"/>
    <property type="match status" value="2"/>
</dbReference>
<gene>
    <name evidence="11" type="ORF">BD324DRAFT_37012</name>
</gene>
<evidence type="ECO:0000313" key="12">
    <source>
        <dbReference type="Proteomes" id="UP000193218"/>
    </source>
</evidence>
<dbReference type="Gene3D" id="1.20.920.10">
    <property type="entry name" value="Bromodomain-like"/>
    <property type="match status" value="2"/>
</dbReference>
<feature type="domain" description="Bromo" evidence="10">
    <location>
        <begin position="95"/>
        <end position="165"/>
    </location>
</feature>
<dbReference type="PANTHER" id="PTHR16062:SF21">
    <property type="entry name" value="CHROMATIN STRUCTURE-REMODELING COMPLEX SUBUNIT RSC1-RELATED"/>
    <property type="match status" value="1"/>
</dbReference>
<dbReference type="PROSITE" id="PS50014">
    <property type="entry name" value="BROMODOMAIN_2"/>
    <property type="match status" value="2"/>
</dbReference>
<dbReference type="RefSeq" id="XP_021874755.1">
    <property type="nucleotide sequence ID" value="XM_022012607.1"/>
</dbReference>
<evidence type="ECO:0000256" key="9">
    <source>
        <dbReference type="SAM" id="MobiDB-lite"/>
    </source>
</evidence>
<evidence type="ECO:0000256" key="7">
    <source>
        <dbReference type="ARBA" id="ARBA00023242"/>
    </source>
</evidence>
<dbReference type="SUPFAM" id="SSF47370">
    <property type="entry name" value="Bromodomain"/>
    <property type="match status" value="2"/>
</dbReference>
<keyword evidence="5 8" id="KW-0103">Bromodomain</keyword>
<accession>A0A1Y1UUE0</accession>
<dbReference type="CDD" id="cd04369">
    <property type="entry name" value="Bromodomain"/>
    <property type="match status" value="1"/>
</dbReference>
<dbReference type="AlphaFoldDB" id="A0A1Y1UUE0"/>
<dbReference type="SMART" id="SM00297">
    <property type="entry name" value="BROMO"/>
    <property type="match status" value="2"/>
</dbReference>
<keyword evidence="7" id="KW-0539">Nucleus</keyword>
<evidence type="ECO:0000256" key="4">
    <source>
        <dbReference type="ARBA" id="ARBA00023015"/>
    </source>
</evidence>
<dbReference type="GO" id="GO:0006338">
    <property type="term" value="P:chromatin remodeling"/>
    <property type="evidence" value="ECO:0007669"/>
    <property type="project" value="InterPro"/>
</dbReference>
<feature type="region of interest" description="Disordered" evidence="9">
    <location>
        <begin position="1"/>
        <end position="77"/>
    </location>
</feature>
<dbReference type="PANTHER" id="PTHR16062">
    <property type="entry name" value="SWI/SNF-RELATED"/>
    <property type="match status" value="1"/>
</dbReference>
<dbReference type="PRINTS" id="PR00503">
    <property type="entry name" value="BROMODOMAIN"/>
</dbReference>
<evidence type="ECO:0000259" key="10">
    <source>
        <dbReference type="PROSITE" id="PS50014"/>
    </source>
</evidence>
<keyword evidence="4" id="KW-0805">Transcription regulation</keyword>
<evidence type="ECO:0000256" key="6">
    <source>
        <dbReference type="ARBA" id="ARBA00023163"/>
    </source>
</evidence>
<evidence type="ECO:0000256" key="5">
    <source>
        <dbReference type="ARBA" id="ARBA00023117"/>
    </source>
</evidence>
<dbReference type="Proteomes" id="UP000193218">
    <property type="component" value="Unassembled WGS sequence"/>
</dbReference>
<keyword evidence="12" id="KW-1185">Reference proteome</keyword>
<dbReference type="STRING" id="4999.A0A1Y1UUE0"/>
<dbReference type="OrthoDB" id="6017at2759"/>
<keyword evidence="2" id="KW-0677">Repeat</keyword>
<proteinExistence type="predicted"/>
<dbReference type="GO" id="GO:0006368">
    <property type="term" value="P:transcription elongation by RNA polymerase II"/>
    <property type="evidence" value="ECO:0007669"/>
    <property type="project" value="TreeGrafter"/>
</dbReference>
<dbReference type="InterPro" id="IPR036427">
    <property type="entry name" value="Bromodomain-like_sf"/>
</dbReference>
<organism evidence="11 12">
    <name type="scientific">Kockovaella imperatae</name>
    <dbReference type="NCBI Taxonomy" id="4999"/>
    <lineage>
        <taxon>Eukaryota</taxon>
        <taxon>Fungi</taxon>
        <taxon>Dikarya</taxon>
        <taxon>Basidiomycota</taxon>
        <taxon>Agaricomycotina</taxon>
        <taxon>Tremellomycetes</taxon>
        <taxon>Tremellales</taxon>
        <taxon>Cuniculitremaceae</taxon>
        <taxon>Kockovaella</taxon>
    </lineage>
</organism>
<dbReference type="GeneID" id="33554415"/>
<feature type="region of interest" description="Disordered" evidence="9">
    <location>
        <begin position="182"/>
        <end position="264"/>
    </location>
</feature>
<sequence length="690" mass="75319">MPDVKDEEGDKSMEREDSGGPSGTGDGGRSKKRRNLRGVDPSLIISQDRSKRRKTPTPEPEARDSKDAVDPKDKDRAKRLGMEIYEKIMASKDKEGGSMAEPFIKLPNKRSFPDYYETIPHPISLEMVHARLQSSSYETLGAVCSDLGQIFWNAKRYNVKESLIFQYAKKLHKMTKAFQASATASSAKIESESEAEAEPEPEEEEEAPPMDREVSRDSGMADTSMEVDEGDVGGQEGGPSNASMDGESQTGGAGSSGRKGIKRGAYMKDGPTVYKLVKPVLRMIKEAKARDGSGREIAGIFMDLPDREELPDYYTTITSPISLSNIESKMVARLYNTHEQFFDDLDLMCANAFTYNEDDSEVFRDAQQIKTIADGQRLVIRDRLNHEEAMKSRFPAAAANPMRYGGPAGPLPQYQQSPAGAPRHGYNTSGIPPNPPQRAPYLQPLPRGVVNEDIVASLSRYPVHEQSAWVNSLPPQGMQIYRSIVSANENRRRTSITPSMPSAQTHSPSVVNGGSGYGQLAELPSSARPGGVSPLTNRQAPPYPTVKHLDFAFATPDSPPERRQMIRLYNLRGVVTHAVILGPETTELEVTAYVADEKEPVKDTNANGIKVESPDVSLRINGTLSGSPELIYSGAVNGADASEGGSPKPSPVGMKWKIAVPPGKIDNKLEIVAVKSGSTTETTLIYMTKQ</sequence>
<reference evidence="11 12" key="1">
    <citation type="submission" date="2017-03" db="EMBL/GenBank/DDBJ databases">
        <title>Widespread Adenine N6-methylation of Active Genes in Fungi.</title>
        <authorList>
            <consortium name="DOE Joint Genome Institute"/>
            <person name="Mondo S.J."/>
            <person name="Dannebaum R.O."/>
            <person name="Kuo R.C."/>
            <person name="Louie K.B."/>
            <person name="Bewick A.J."/>
            <person name="Labutti K."/>
            <person name="Haridas S."/>
            <person name="Kuo A."/>
            <person name="Salamov A."/>
            <person name="Ahrendt S.R."/>
            <person name="Lau R."/>
            <person name="Bowen B.P."/>
            <person name="Lipzen A."/>
            <person name="Sullivan W."/>
            <person name="Andreopoulos W.B."/>
            <person name="Clum A."/>
            <person name="Lindquist E."/>
            <person name="Daum C."/>
            <person name="Northen T.R."/>
            <person name="Ramamoorthy G."/>
            <person name="Schmitz R.J."/>
            <person name="Gryganskyi A."/>
            <person name="Culley D."/>
            <person name="Magnuson J."/>
            <person name="James T.Y."/>
            <person name="O'Malley M.A."/>
            <person name="Stajich J.E."/>
            <person name="Spatafora J.W."/>
            <person name="Visel A."/>
            <person name="Grigoriev I.V."/>
        </authorList>
    </citation>
    <scope>NUCLEOTIDE SEQUENCE [LARGE SCALE GENOMIC DNA]</scope>
    <source>
        <strain evidence="11 12">NRRL Y-17943</strain>
    </source>
</reference>
<feature type="compositionally biased region" description="Basic and acidic residues" evidence="9">
    <location>
        <begin position="8"/>
        <end position="18"/>
    </location>
</feature>
<feature type="domain" description="Bromo" evidence="10">
    <location>
        <begin position="293"/>
        <end position="363"/>
    </location>
</feature>
<evidence type="ECO:0000256" key="3">
    <source>
        <dbReference type="ARBA" id="ARBA00022853"/>
    </source>
</evidence>
<dbReference type="Pfam" id="PF00439">
    <property type="entry name" value="Bromodomain"/>
    <property type="match status" value="2"/>
</dbReference>
<feature type="compositionally biased region" description="Acidic residues" evidence="9">
    <location>
        <begin position="192"/>
        <end position="208"/>
    </location>
</feature>
<dbReference type="InterPro" id="IPR037382">
    <property type="entry name" value="Rsc/polybromo"/>
</dbReference>
<comment type="caution">
    <text evidence="11">The sequence shown here is derived from an EMBL/GenBank/DDBJ whole genome shotgun (WGS) entry which is preliminary data.</text>
</comment>
<evidence type="ECO:0000256" key="2">
    <source>
        <dbReference type="ARBA" id="ARBA00022737"/>
    </source>
</evidence>
<name>A0A1Y1UUE0_9TREE</name>
<feature type="region of interest" description="Disordered" evidence="9">
    <location>
        <begin position="398"/>
        <end position="429"/>
    </location>
</feature>
<keyword evidence="6" id="KW-0804">Transcription</keyword>
<dbReference type="InterPro" id="IPR001487">
    <property type="entry name" value="Bromodomain"/>
</dbReference>
<evidence type="ECO:0000313" key="11">
    <source>
        <dbReference type="EMBL" id="ORX41076.1"/>
    </source>
</evidence>
<feature type="compositionally biased region" description="Basic and acidic residues" evidence="9">
    <location>
        <begin position="60"/>
        <end position="77"/>
    </location>
</feature>
<dbReference type="InParanoid" id="A0A1Y1UUE0"/>
<keyword evidence="3" id="KW-0156">Chromatin regulator</keyword>
<comment type="subcellular location">
    <subcellularLocation>
        <location evidence="1">Nucleus</location>
    </subcellularLocation>
</comment>
<dbReference type="InterPro" id="IPR018359">
    <property type="entry name" value="Bromodomain_CS"/>
</dbReference>
<dbReference type="EMBL" id="NBSH01000001">
    <property type="protein sequence ID" value="ORX41076.1"/>
    <property type="molecule type" value="Genomic_DNA"/>
</dbReference>
<evidence type="ECO:0000256" key="1">
    <source>
        <dbReference type="ARBA" id="ARBA00004123"/>
    </source>
</evidence>
<evidence type="ECO:0000256" key="8">
    <source>
        <dbReference type="PROSITE-ProRule" id="PRU00035"/>
    </source>
</evidence>